<name>A0A5M7BXZ6_SACHI</name>
<comment type="similarity">
    <text evidence="1">Belongs to the transglycosylase family. Rpf subfamily.</text>
</comment>
<dbReference type="SUPFAM" id="SSF53955">
    <property type="entry name" value="Lysozyme-like"/>
    <property type="match status" value="1"/>
</dbReference>
<evidence type="ECO:0000313" key="6">
    <source>
        <dbReference type="EMBL" id="KAA5834363.1"/>
    </source>
</evidence>
<gene>
    <name evidence="6" type="ORF">F1721_11795</name>
</gene>
<dbReference type="CDD" id="cd00118">
    <property type="entry name" value="LysM"/>
    <property type="match status" value="1"/>
</dbReference>
<dbReference type="InterPro" id="IPR018392">
    <property type="entry name" value="LysM"/>
</dbReference>
<evidence type="ECO:0000256" key="1">
    <source>
        <dbReference type="ARBA" id="ARBA00010830"/>
    </source>
</evidence>
<keyword evidence="4" id="KW-0732">Signal</keyword>
<accession>A0A5M7BXZ6</accession>
<dbReference type="InterPro" id="IPR036779">
    <property type="entry name" value="LysM_dom_sf"/>
</dbReference>
<dbReference type="EMBL" id="VWPH01000005">
    <property type="protein sequence ID" value="KAA5834363.1"/>
    <property type="molecule type" value="Genomic_DNA"/>
</dbReference>
<feature type="region of interest" description="Disordered" evidence="3">
    <location>
        <begin position="122"/>
        <end position="145"/>
    </location>
</feature>
<dbReference type="Gene3D" id="1.10.530.10">
    <property type="match status" value="1"/>
</dbReference>
<evidence type="ECO:0000313" key="7">
    <source>
        <dbReference type="Proteomes" id="UP000323946"/>
    </source>
</evidence>
<dbReference type="PROSITE" id="PS51782">
    <property type="entry name" value="LYSM"/>
    <property type="match status" value="1"/>
</dbReference>
<keyword evidence="7" id="KW-1185">Reference proteome</keyword>
<feature type="domain" description="LysM" evidence="5">
    <location>
        <begin position="166"/>
        <end position="212"/>
    </location>
</feature>
<dbReference type="PANTHER" id="PTHR34700">
    <property type="entry name" value="POTASSIUM BINDING PROTEIN KBP"/>
    <property type="match status" value="1"/>
</dbReference>
<dbReference type="SMART" id="SM00257">
    <property type="entry name" value="LysM"/>
    <property type="match status" value="1"/>
</dbReference>
<dbReference type="InterPro" id="IPR010618">
    <property type="entry name" value="RPF"/>
</dbReference>
<evidence type="ECO:0000256" key="2">
    <source>
        <dbReference type="ARBA" id="ARBA00022801"/>
    </source>
</evidence>
<dbReference type="GO" id="GO:0016787">
    <property type="term" value="F:hydrolase activity"/>
    <property type="evidence" value="ECO:0007669"/>
    <property type="project" value="UniProtKB-KW"/>
</dbReference>
<dbReference type="CDD" id="cd13925">
    <property type="entry name" value="RPF"/>
    <property type="match status" value="1"/>
</dbReference>
<feature type="chain" id="PRO_5024467391" evidence="4">
    <location>
        <begin position="40"/>
        <end position="213"/>
    </location>
</feature>
<dbReference type="AlphaFoldDB" id="A0A5M7BXZ6"/>
<protein>
    <submittedName>
        <fullName evidence="6">LysM peptidoglycan-binding domain-containing protein</fullName>
    </submittedName>
</protein>
<dbReference type="Pfam" id="PF01476">
    <property type="entry name" value="LysM"/>
    <property type="match status" value="1"/>
</dbReference>
<dbReference type="Proteomes" id="UP000323946">
    <property type="component" value="Unassembled WGS sequence"/>
</dbReference>
<dbReference type="SUPFAM" id="SSF54106">
    <property type="entry name" value="LysM domain"/>
    <property type="match status" value="1"/>
</dbReference>
<evidence type="ECO:0000259" key="5">
    <source>
        <dbReference type="PROSITE" id="PS51782"/>
    </source>
</evidence>
<proteinExistence type="inferred from homology"/>
<organism evidence="6 7">
    <name type="scientific">Saccharopolyspora hirsuta</name>
    <dbReference type="NCBI Taxonomy" id="1837"/>
    <lineage>
        <taxon>Bacteria</taxon>
        <taxon>Bacillati</taxon>
        <taxon>Actinomycetota</taxon>
        <taxon>Actinomycetes</taxon>
        <taxon>Pseudonocardiales</taxon>
        <taxon>Pseudonocardiaceae</taxon>
        <taxon>Saccharopolyspora</taxon>
    </lineage>
</organism>
<evidence type="ECO:0000256" key="3">
    <source>
        <dbReference type="SAM" id="MobiDB-lite"/>
    </source>
</evidence>
<evidence type="ECO:0000256" key="4">
    <source>
        <dbReference type="SAM" id="SignalP"/>
    </source>
</evidence>
<reference evidence="6 7" key="1">
    <citation type="submission" date="2019-09" db="EMBL/GenBank/DDBJ databases">
        <title>Draft genome sequence of the thermophilic Saccharopolyspora hirsuta VKM Ac-666T.</title>
        <authorList>
            <person name="Lobastova T.G."/>
            <person name="Fokina V."/>
            <person name="Bragin E.Y."/>
            <person name="Shtratnikova V.Y."/>
            <person name="Starodumova I.P."/>
            <person name="Tarlachkov S.V."/>
            <person name="Donova M.V."/>
        </authorList>
    </citation>
    <scope>NUCLEOTIDE SEQUENCE [LARGE SCALE GENOMIC DNA]</scope>
    <source>
        <strain evidence="6 7">VKM Ac-666</strain>
    </source>
</reference>
<dbReference type="PANTHER" id="PTHR34700:SF4">
    <property type="entry name" value="PHAGE-LIKE ELEMENT PBSX PROTEIN XKDP"/>
    <property type="match status" value="1"/>
</dbReference>
<dbReference type="OrthoDB" id="1404170at2"/>
<dbReference type="InterPro" id="IPR052196">
    <property type="entry name" value="Bact_Kbp"/>
</dbReference>
<dbReference type="SMR" id="A0A5M7BXZ6"/>
<dbReference type="Pfam" id="PF06737">
    <property type="entry name" value="Transglycosylas"/>
    <property type="match status" value="1"/>
</dbReference>
<sequence>MAFSRGKHRKSATSRNVARVALAGAVVAAPFALAMPANAASQSTWDAVAQCESGGNWSINTGNGYYGGLQFSASTWKAYGGTSYASNASQATKAQQIAVAERVLQAQGPGAWPVCSKKAGLTKGGGAEHQDVASSSTTKKVTPKKTETKTKTEVKTQVKKTVSVEGTYTVQAGDTLSTIGAKFGVEWQSIFDKNRNVISDANLIFPGQQLTVK</sequence>
<dbReference type="Gene3D" id="3.10.350.10">
    <property type="entry name" value="LysM domain"/>
    <property type="match status" value="1"/>
</dbReference>
<dbReference type="RefSeq" id="WP_150066664.1">
    <property type="nucleotide sequence ID" value="NZ_VWPH01000005.1"/>
</dbReference>
<dbReference type="InterPro" id="IPR023346">
    <property type="entry name" value="Lysozyme-like_dom_sf"/>
</dbReference>
<feature type="signal peptide" evidence="4">
    <location>
        <begin position="1"/>
        <end position="39"/>
    </location>
</feature>
<comment type="caution">
    <text evidence="6">The sequence shown here is derived from an EMBL/GenBank/DDBJ whole genome shotgun (WGS) entry which is preliminary data.</text>
</comment>
<keyword evidence="2" id="KW-0378">Hydrolase</keyword>